<proteinExistence type="inferred from homology"/>
<keyword evidence="6" id="KW-1185">Reference proteome</keyword>
<dbReference type="OrthoDB" id="9797092at2"/>
<dbReference type="GO" id="GO:0046872">
    <property type="term" value="F:metal ion binding"/>
    <property type="evidence" value="ECO:0007669"/>
    <property type="project" value="UniProtKB-KW"/>
</dbReference>
<dbReference type="InterPro" id="IPR016131">
    <property type="entry name" value="Haemerythrin_Fe_BS"/>
</dbReference>
<protein>
    <submittedName>
        <fullName evidence="5">Hemerythrin</fullName>
    </submittedName>
</protein>
<dbReference type="Gene3D" id="1.20.120.50">
    <property type="entry name" value="Hemerythrin-like"/>
    <property type="match status" value="1"/>
</dbReference>
<dbReference type="InterPro" id="IPR050669">
    <property type="entry name" value="Hemerythrin"/>
</dbReference>
<keyword evidence="2" id="KW-0479">Metal-binding</keyword>
<dbReference type="Pfam" id="PF01814">
    <property type="entry name" value="Hemerythrin"/>
    <property type="match status" value="1"/>
</dbReference>
<reference evidence="6" key="1">
    <citation type="submission" date="2017-02" db="EMBL/GenBank/DDBJ databases">
        <authorList>
            <person name="Varghese N."/>
            <person name="Submissions S."/>
        </authorList>
    </citation>
    <scope>NUCLEOTIDE SEQUENCE [LARGE SCALE GENOMIC DNA]</scope>
    <source>
        <strain evidence="6">ATCC 35199</strain>
    </source>
</reference>
<dbReference type="NCBIfam" id="TIGR02481">
    <property type="entry name" value="hemeryth_dom"/>
    <property type="match status" value="1"/>
</dbReference>
<dbReference type="Proteomes" id="UP000243406">
    <property type="component" value="Unassembled WGS sequence"/>
</dbReference>
<dbReference type="PANTHER" id="PTHR37164:SF1">
    <property type="entry name" value="BACTERIOHEMERYTHRIN"/>
    <property type="match status" value="1"/>
</dbReference>
<evidence type="ECO:0000256" key="2">
    <source>
        <dbReference type="ARBA" id="ARBA00022723"/>
    </source>
</evidence>
<gene>
    <name evidence="5" type="ORF">SAMN02745120_0801</name>
</gene>
<keyword evidence="3" id="KW-0408">Iron</keyword>
<dbReference type="CDD" id="cd12107">
    <property type="entry name" value="Hemerythrin"/>
    <property type="match status" value="1"/>
</dbReference>
<evidence type="ECO:0000313" key="6">
    <source>
        <dbReference type="Proteomes" id="UP000243406"/>
    </source>
</evidence>
<evidence type="ECO:0000256" key="1">
    <source>
        <dbReference type="ARBA" id="ARBA00010587"/>
    </source>
</evidence>
<evidence type="ECO:0000256" key="3">
    <source>
        <dbReference type="ARBA" id="ARBA00023004"/>
    </source>
</evidence>
<name>A0A1T5A6H0_9FIRM</name>
<sequence length="138" mass="16368">MISWETQYELGIKSIDDQHKELVNIINKMAALLIEAKQGVDIYDEVVAVIGDLKKYTIYHFKYEENLFDQYSYEYKDTHKSEHDKLVNDIEELDLSSFDEDQIKHTNDLLKFLITWLFKHISGSDFLYRDLLKGNNVQ</sequence>
<evidence type="ECO:0000313" key="5">
    <source>
        <dbReference type="EMBL" id="SKB30459.1"/>
    </source>
</evidence>
<evidence type="ECO:0000259" key="4">
    <source>
        <dbReference type="Pfam" id="PF01814"/>
    </source>
</evidence>
<feature type="domain" description="Hemerythrin-like" evidence="4">
    <location>
        <begin position="11"/>
        <end position="128"/>
    </location>
</feature>
<dbReference type="EMBL" id="FUYN01000001">
    <property type="protein sequence ID" value="SKB30459.1"/>
    <property type="molecule type" value="Genomic_DNA"/>
</dbReference>
<organism evidence="5 6">
    <name type="scientific">Acetoanaerobium noterae</name>
    <dbReference type="NCBI Taxonomy" id="745369"/>
    <lineage>
        <taxon>Bacteria</taxon>
        <taxon>Bacillati</taxon>
        <taxon>Bacillota</taxon>
        <taxon>Clostridia</taxon>
        <taxon>Peptostreptococcales</taxon>
        <taxon>Filifactoraceae</taxon>
        <taxon>Acetoanaerobium</taxon>
    </lineage>
</organism>
<dbReference type="RefSeq" id="WP_159446379.1">
    <property type="nucleotide sequence ID" value="NZ_FUYN01000001.1"/>
</dbReference>
<accession>A0A1T5A6H0</accession>
<dbReference type="AlphaFoldDB" id="A0A1T5A6H0"/>
<comment type="similarity">
    <text evidence="1">Belongs to the hemerythrin family.</text>
</comment>
<dbReference type="PANTHER" id="PTHR37164">
    <property type="entry name" value="BACTERIOHEMERYTHRIN"/>
    <property type="match status" value="1"/>
</dbReference>
<dbReference type="InterPro" id="IPR035938">
    <property type="entry name" value="Hemerythrin-like_sf"/>
</dbReference>
<dbReference type="InterPro" id="IPR012312">
    <property type="entry name" value="Hemerythrin-like"/>
</dbReference>
<dbReference type="InterPro" id="IPR012827">
    <property type="entry name" value="Hemerythrin_metal-bd"/>
</dbReference>
<dbReference type="SUPFAM" id="SSF47188">
    <property type="entry name" value="Hemerythrin-like"/>
    <property type="match status" value="1"/>
</dbReference>
<dbReference type="PROSITE" id="PS00550">
    <property type="entry name" value="HEMERYTHRINS"/>
    <property type="match status" value="1"/>
</dbReference>
<dbReference type="NCBIfam" id="NF033749">
    <property type="entry name" value="bact_hemeryth"/>
    <property type="match status" value="1"/>
</dbReference>